<dbReference type="AlphaFoldDB" id="A0A6G7VBI4"/>
<dbReference type="Proteomes" id="UP000502699">
    <property type="component" value="Chromosome"/>
</dbReference>
<reference evidence="3" key="1">
    <citation type="submission" date="2020-01" db="EMBL/GenBank/DDBJ databases">
        <title>Caldichromatium gen. nov., sp. nov., a thermophilic purple sulfur bacterium member of the family Chromatiaceae isolated from Nakabusa hot spring, Japan.</title>
        <authorList>
            <person name="Saini M.K."/>
            <person name="Hanada S."/>
            <person name="Tank M."/>
        </authorList>
    </citation>
    <scope>NUCLEOTIDE SEQUENCE [LARGE SCALE GENOMIC DNA]</scope>
    <source>
        <strain evidence="3">No.7</strain>
    </source>
</reference>
<feature type="domain" description="NYN" evidence="1">
    <location>
        <begin position="9"/>
        <end position="177"/>
    </location>
</feature>
<dbReference type="CDD" id="cd18722">
    <property type="entry name" value="PIN_NicB-like"/>
    <property type="match status" value="1"/>
</dbReference>
<dbReference type="RefSeq" id="WP_166270102.1">
    <property type="nucleotide sequence ID" value="NZ_CP048029.1"/>
</dbReference>
<dbReference type="Gene3D" id="3.40.50.1010">
    <property type="entry name" value="5'-nuclease"/>
    <property type="match status" value="1"/>
</dbReference>
<dbReference type="Pfam" id="PF01936">
    <property type="entry name" value="NYN"/>
    <property type="match status" value="1"/>
</dbReference>
<accession>A0A6G7VBI4</accession>
<dbReference type="KEGG" id="cjap:GWK36_04295"/>
<keyword evidence="3" id="KW-1185">Reference proteome</keyword>
<proteinExistence type="predicted"/>
<sequence>MAKGPFRTIVDVDGFNFYYGAVRGTPWKWLDPVALFQKVLGPQNALVKVKYFTARVQPSPGDPNVNVRQDTYLRALQAHCPLVELYYGHFLRHQISMEHANPPPPSVQVWKNEEKGSDVNLALHVLNDAWLNVYSCAVIVSNDSDLAESLRLVKAQNGKIIGLVTPGAPPRDAAAACEPQGLG</sequence>
<protein>
    <submittedName>
        <fullName evidence="2">NYN domain-containing protein</fullName>
    </submittedName>
</protein>
<evidence type="ECO:0000313" key="3">
    <source>
        <dbReference type="Proteomes" id="UP000502699"/>
    </source>
</evidence>
<evidence type="ECO:0000259" key="1">
    <source>
        <dbReference type="Pfam" id="PF01936"/>
    </source>
</evidence>
<organism evidence="2 3">
    <name type="scientific">Caldichromatium japonicum</name>
    <dbReference type="NCBI Taxonomy" id="2699430"/>
    <lineage>
        <taxon>Bacteria</taxon>
        <taxon>Pseudomonadati</taxon>
        <taxon>Pseudomonadota</taxon>
        <taxon>Gammaproteobacteria</taxon>
        <taxon>Chromatiales</taxon>
        <taxon>Chromatiaceae</taxon>
        <taxon>Caldichromatium</taxon>
    </lineage>
</organism>
<gene>
    <name evidence="2" type="ORF">GWK36_04295</name>
</gene>
<dbReference type="GO" id="GO:0004540">
    <property type="term" value="F:RNA nuclease activity"/>
    <property type="evidence" value="ECO:0007669"/>
    <property type="project" value="InterPro"/>
</dbReference>
<evidence type="ECO:0000313" key="2">
    <source>
        <dbReference type="EMBL" id="QIK37334.1"/>
    </source>
</evidence>
<name>A0A6G7VBI4_9GAMM</name>
<dbReference type="EMBL" id="CP048029">
    <property type="protein sequence ID" value="QIK37334.1"/>
    <property type="molecule type" value="Genomic_DNA"/>
</dbReference>
<dbReference type="InterPro" id="IPR021139">
    <property type="entry name" value="NYN"/>
</dbReference>